<dbReference type="GO" id="GO:0005829">
    <property type="term" value="C:cytosol"/>
    <property type="evidence" value="ECO:0007669"/>
    <property type="project" value="TreeGrafter"/>
</dbReference>
<dbReference type="SFLD" id="SFLDG01140">
    <property type="entry name" value="C2.B:_Phosphomannomutase_and_P"/>
    <property type="match status" value="1"/>
</dbReference>
<dbReference type="EC" id="3.1.3.-" evidence="1"/>
<name>A0A1V4SSY6_9CLOT</name>
<dbReference type="SFLD" id="SFLDS00003">
    <property type="entry name" value="Haloacid_Dehalogenase"/>
    <property type="match status" value="1"/>
</dbReference>
<dbReference type="NCBIfam" id="TIGR01484">
    <property type="entry name" value="HAD-SF-IIB"/>
    <property type="match status" value="1"/>
</dbReference>
<dbReference type="InterPro" id="IPR000150">
    <property type="entry name" value="Cof"/>
</dbReference>
<dbReference type="SUPFAM" id="SSF56784">
    <property type="entry name" value="HAD-like"/>
    <property type="match status" value="1"/>
</dbReference>
<keyword evidence="1" id="KW-0378">Hydrolase</keyword>
<dbReference type="AlphaFoldDB" id="A0A1V4SSY6"/>
<dbReference type="InterPro" id="IPR023214">
    <property type="entry name" value="HAD_sf"/>
</dbReference>
<accession>A0A1V4SSY6</accession>
<dbReference type="PANTHER" id="PTHR10000:SF8">
    <property type="entry name" value="HAD SUPERFAMILY HYDROLASE-LIKE, TYPE 3"/>
    <property type="match status" value="1"/>
</dbReference>
<dbReference type="InterPro" id="IPR006379">
    <property type="entry name" value="HAD-SF_hydro_IIB"/>
</dbReference>
<gene>
    <name evidence="1" type="ORF">CLTHE_22380</name>
</gene>
<dbReference type="Gene3D" id="3.40.50.1000">
    <property type="entry name" value="HAD superfamily/HAD-like"/>
    <property type="match status" value="1"/>
</dbReference>
<dbReference type="Pfam" id="PF08282">
    <property type="entry name" value="Hydrolase_3"/>
    <property type="match status" value="1"/>
</dbReference>
<comment type="caution">
    <text evidence="1">The sequence shown here is derived from an EMBL/GenBank/DDBJ whole genome shotgun (WGS) entry which is preliminary data.</text>
</comment>
<dbReference type="PANTHER" id="PTHR10000">
    <property type="entry name" value="PHOSPHOSERINE PHOSPHATASE"/>
    <property type="match status" value="1"/>
</dbReference>
<dbReference type="RefSeq" id="WP_080023497.1">
    <property type="nucleotide sequence ID" value="NZ_LTAY01000059.1"/>
</dbReference>
<protein>
    <submittedName>
        <fullName evidence="1">Putative phosphatase</fullName>
        <ecNumber evidence="1">3.1.3.-</ecNumber>
    </submittedName>
</protein>
<sequence>MGIFDGIILVSDMDGTIINSDKKISERDKKAINYFKENGGLFTIATGRMLPSANRYTLDLDLSLPIILYNGGKIYDYKEEKTLKEYYLEEHRKEIINKLMENDNIGIEVYSDENIYVFKQCSLTKRFSKLGYDVIYDIDDSVWKKQWIKILIVGQKEIIDNFEKNFKEFDIEIPLRSAEKYLEIVPKYTSKAKALEELLNLKNLKEYKVVAVGDNMNDIDLIEKADYGFAVKNATERLLKKAKLIAPSKDDSPIEYIVNWIKENII</sequence>
<dbReference type="InterPro" id="IPR036412">
    <property type="entry name" value="HAD-like_sf"/>
</dbReference>
<dbReference type="Proteomes" id="UP000191448">
    <property type="component" value="Unassembled WGS sequence"/>
</dbReference>
<dbReference type="NCBIfam" id="TIGR00099">
    <property type="entry name" value="Cof-subfamily"/>
    <property type="match status" value="1"/>
</dbReference>
<dbReference type="EMBL" id="LTAY01000059">
    <property type="protein sequence ID" value="OPX47000.1"/>
    <property type="molecule type" value="Genomic_DNA"/>
</dbReference>
<proteinExistence type="predicted"/>
<evidence type="ECO:0000313" key="2">
    <source>
        <dbReference type="Proteomes" id="UP000191448"/>
    </source>
</evidence>
<evidence type="ECO:0000313" key="1">
    <source>
        <dbReference type="EMBL" id="OPX47000.1"/>
    </source>
</evidence>
<dbReference type="OrthoDB" id="9781413at2"/>
<reference evidence="1 2" key="1">
    <citation type="submission" date="2016-02" db="EMBL/GenBank/DDBJ databases">
        <title>Genome sequence of Clostridium thermobutyricum DSM 4928.</title>
        <authorList>
            <person name="Poehlein A."/>
            <person name="Daniel R."/>
        </authorList>
    </citation>
    <scope>NUCLEOTIDE SEQUENCE [LARGE SCALE GENOMIC DNA]</scope>
    <source>
        <strain evidence="1 2">DSM 4928</strain>
    </source>
</reference>
<dbReference type="Gene3D" id="3.30.1240.10">
    <property type="match status" value="1"/>
</dbReference>
<dbReference type="GO" id="GO:0016791">
    <property type="term" value="F:phosphatase activity"/>
    <property type="evidence" value="ECO:0007669"/>
    <property type="project" value="TreeGrafter"/>
</dbReference>
<dbReference type="GO" id="GO:0000287">
    <property type="term" value="F:magnesium ion binding"/>
    <property type="evidence" value="ECO:0007669"/>
    <property type="project" value="TreeGrafter"/>
</dbReference>
<organism evidence="1 2">
    <name type="scientific">Clostridium thermobutyricum DSM 4928</name>
    <dbReference type="NCBI Taxonomy" id="1121339"/>
    <lineage>
        <taxon>Bacteria</taxon>
        <taxon>Bacillati</taxon>
        <taxon>Bacillota</taxon>
        <taxon>Clostridia</taxon>
        <taxon>Eubacteriales</taxon>
        <taxon>Clostridiaceae</taxon>
        <taxon>Clostridium</taxon>
    </lineage>
</organism>